<dbReference type="InterPro" id="IPR041371">
    <property type="entry name" value="GH92_N"/>
</dbReference>
<dbReference type="InterPro" id="IPR012939">
    <property type="entry name" value="Glyco_hydro_92"/>
</dbReference>
<evidence type="ECO:0000313" key="6">
    <source>
        <dbReference type="EMBL" id="GAF02787.1"/>
    </source>
</evidence>
<dbReference type="InterPro" id="IPR014718">
    <property type="entry name" value="GH-type_carb-bd"/>
</dbReference>
<dbReference type="STRING" id="869213.GCA_000517085_00537"/>
<comment type="caution">
    <text evidence="6">The sequence shown here is derived from an EMBL/GenBank/DDBJ whole genome shotgun (WGS) entry which is preliminary data.</text>
</comment>
<sequence length="796" mass="89902">MYKMLMCQLIINLLIVMNMKPTKKNVFKNVKGILLNIGVLGLLCFSYCSTPDSKEHQAVVKKPVELVYPMLDTENSRWFFFSSACRPFGMVNLSPDTQVGGAWGSGYRYKTDTVKGFSHIHAWQLAGLSVMPLTISKDHEKSVYTDYYSKFSHESENVTPGYHFLELERYNIKVELSSTKRVGFHRYTFPQDEQATVLFNVNGKLGPCDIVNGKLVKSGDKELTGELVNAPTIRRPKPTKVFFKVALNTEVESVVRDDETGNYLIRLLNKTPEVLMKVGISYTSVDNAAVNMRTELAHWDFDQVVHASKEEWNGLLNRIEIEGGSDTAQRRFYTDLWHALQGRRTISDANGAYPDNTGPVFRVGQLPLDTEGKPLFNHYNSDAFWGAQWTINTLWGLVYPEIMNEFVQSLMQYYHDGGIVPRGPSGGNYTYVMTGASSTPFIVSAVQKDIVKDNLEDIYQALKITHSAGGIMEKAGYEHKTSIGGGFKHYLDKGYVPYPIPEGDFGFHQDGASLTMEYAYQDWTLAQLAKKLGHQEDYQYFFKRSGYYKNTFDKETGWMRPREVNGQWHGTLDPYKYETGFNESNGAQSTWFVPHDIEGLAALMGGHEKAVEKLNTQFETAEKIGFTSGDSHDRELHPEYRRIPINYGNQPSIQTAQVFNQLNRPDLSQYWTRKVVNKVFSGLSPATGFNGDEDQGLMGSLSVLLKLGLFQMNGGTEENPQYQIGSPIFNQIKIHLNPDFYPGNTFVIKTHNNSADNLYVKSIQLNNQLINGTNIRHNDIVKGGTLVLEMTDASNK</sequence>
<dbReference type="GO" id="GO:0005975">
    <property type="term" value="P:carbohydrate metabolic process"/>
    <property type="evidence" value="ECO:0007669"/>
    <property type="project" value="InterPro"/>
</dbReference>
<dbReference type="InterPro" id="IPR008928">
    <property type="entry name" value="6-hairpin_glycosidase_sf"/>
</dbReference>
<evidence type="ECO:0000256" key="2">
    <source>
        <dbReference type="ARBA" id="ARBA00011245"/>
    </source>
</evidence>
<comment type="subunit">
    <text evidence="2">Monomer.</text>
</comment>
<dbReference type="GO" id="GO:0005829">
    <property type="term" value="C:cytosol"/>
    <property type="evidence" value="ECO:0007669"/>
    <property type="project" value="TreeGrafter"/>
</dbReference>
<dbReference type="PANTHER" id="PTHR12143">
    <property type="entry name" value="PEPTIDE N-GLYCANASE PNGASE -RELATED"/>
    <property type="match status" value="1"/>
</dbReference>
<evidence type="ECO:0000313" key="7">
    <source>
        <dbReference type="Proteomes" id="UP000019402"/>
    </source>
</evidence>
<reference evidence="6 7" key="1">
    <citation type="journal article" date="2014" name="Genome Announc.">
        <title>Draft Genome Sequence of Cytophaga fermentans JCM 21142T, a Facultative Anaerobe Isolated from Marine Mud.</title>
        <authorList>
            <person name="Starns D."/>
            <person name="Oshima K."/>
            <person name="Suda W."/>
            <person name="Iino T."/>
            <person name="Yuki M."/>
            <person name="Inoue J."/>
            <person name="Kitamura K."/>
            <person name="Iida T."/>
            <person name="Darby A."/>
            <person name="Hattori M."/>
            <person name="Ohkuma M."/>
        </authorList>
    </citation>
    <scope>NUCLEOTIDE SEQUENCE [LARGE SCALE GENOMIC DNA]</scope>
    <source>
        <strain evidence="6 7">JCM 21142</strain>
    </source>
</reference>
<evidence type="ECO:0000256" key="1">
    <source>
        <dbReference type="ARBA" id="ARBA00001913"/>
    </source>
</evidence>
<dbReference type="InterPro" id="IPR005887">
    <property type="entry name" value="GH92_a_mannosidase_put"/>
</dbReference>
<organism evidence="6 7">
    <name type="scientific">Saccharicrinis fermentans DSM 9555 = JCM 21142</name>
    <dbReference type="NCBI Taxonomy" id="869213"/>
    <lineage>
        <taxon>Bacteria</taxon>
        <taxon>Pseudomonadati</taxon>
        <taxon>Bacteroidota</taxon>
        <taxon>Bacteroidia</taxon>
        <taxon>Marinilabiliales</taxon>
        <taxon>Marinilabiliaceae</taxon>
        <taxon>Saccharicrinis</taxon>
    </lineage>
</organism>
<proteinExistence type="predicted"/>
<accession>W7Y403</accession>
<gene>
    <name evidence="6" type="ORF">JCM21142_41430</name>
</gene>
<dbReference type="Gene3D" id="2.70.98.10">
    <property type="match status" value="1"/>
</dbReference>
<keyword evidence="7" id="KW-1185">Reference proteome</keyword>
<dbReference type="eggNOG" id="COG3537">
    <property type="taxonomic scope" value="Bacteria"/>
</dbReference>
<dbReference type="PANTHER" id="PTHR12143:SF39">
    <property type="entry name" value="SECRETED PROTEIN"/>
    <property type="match status" value="1"/>
</dbReference>
<comment type="cofactor">
    <cofactor evidence="1">
        <name>Ca(2+)</name>
        <dbReference type="ChEBI" id="CHEBI:29108"/>
    </cofactor>
</comment>
<dbReference type="SUPFAM" id="SSF48208">
    <property type="entry name" value="Six-hairpin glycosidases"/>
    <property type="match status" value="1"/>
</dbReference>
<name>W7Y403_9BACT</name>
<dbReference type="Pfam" id="PF07971">
    <property type="entry name" value="Glyco_hydro_92"/>
    <property type="match status" value="1"/>
</dbReference>
<dbReference type="Gene3D" id="3.30.2080.10">
    <property type="entry name" value="GH92 mannosidase domain"/>
    <property type="match status" value="1"/>
</dbReference>
<dbReference type="GO" id="GO:0006516">
    <property type="term" value="P:glycoprotein catabolic process"/>
    <property type="evidence" value="ECO:0007669"/>
    <property type="project" value="TreeGrafter"/>
</dbReference>
<dbReference type="Gene3D" id="1.20.1610.10">
    <property type="entry name" value="alpha-1,2-mannosidases domains"/>
    <property type="match status" value="1"/>
</dbReference>
<dbReference type="Gene3D" id="1.20.1050.60">
    <property type="entry name" value="alpha-1,2-mannosidase"/>
    <property type="match status" value="1"/>
</dbReference>
<dbReference type="AlphaFoldDB" id="W7Y403"/>
<dbReference type="GO" id="GO:0000224">
    <property type="term" value="F:peptide-N4-(N-acetyl-beta-glucosaminyl)asparagine amidase activity"/>
    <property type="evidence" value="ECO:0007669"/>
    <property type="project" value="TreeGrafter"/>
</dbReference>
<evidence type="ECO:0000256" key="3">
    <source>
        <dbReference type="ARBA" id="ARBA00022837"/>
    </source>
</evidence>
<protein>
    <submittedName>
        <fullName evidence="6">Putative alpha-1,2-mannosidase</fullName>
    </submittedName>
</protein>
<feature type="domain" description="Glycosyl hydrolase family 92 N-terminal" evidence="5">
    <location>
        <begin position="67"/>
        <end position="254"/>
    </location>
</feature>
<dbReference type="Pfam" id="PF17678">
    <property type="entry name" value="Glyco_hydro_92N"/>
    <property type="match status" value="1"/>
</dbReference>
<dbReference type="EMBL" id="BAMD01000013">
    <property type="protein sequence ID" value="GAF02787.1"/>
    <property type="molecule type" value="Genomic_DNA"/>
</dbReference>
<feature type="domain" description="Glycosyl hydrolase family 92" evidence="4">
    <location>
        <begin position="287"/>
        <end position="791"/>
    </location>
</feature>
<evidence type="ECO:0000259" key="5">
    <source>
        <dbReference type="Pfam" id="PF17678"/>
    </source>
</evidence>
<keyword evidence="3" id="KW-0106">Calcium</keyword>
<dbReference type="GO" id="GO:0030246">
    <property type="term" value="F:carbohydrate binding"/>
    <property type="evidence" value="ECO:0007669"/>
    <property type="project" value="InterPro"/>
</dbReference>
<dbReference type="Proteomes" id="UP000019402">
    <property type="component" value="Unassembled WGS sequence"/>
</dbReference>
<dbReference type="NCBIfam" id="TIGR01180">
    <property type="entry name" value="aman2_put"/>
    <property type="match status" value="1"/>
</dbReference>
<dbReference type="InterPro" id="IPR050883">
    <property type="entry name" value="PNGase"/>
</dbReference>
<evidence type="ECO:0000259" key="4">
    <source>
        <dbReference type="Pfam" id="PF07971"/>
    </source>
</evidence>